<evidence type="ECO:0000313" key="3">
    <source>
        <dbReference type="EMBL" id="AWV89523.1"/>
    </source>
</evidence>
<dbReference type="PROSITE" id="PS50853">
    <property type="entry name" value="FN3"/>
    <property type="match status" value="2"/>
</dbReference>
<dbReference type="KEGG" id="bsed:DN745_09285"/>
<feature type="compositionally biased region" description="Basic and acidic residues" evidence="2">
    <location>
        <begin position="19"/>
        <end position="33"/>
    </location>
</feature>
<feature type="compositionally biased region" description="Acidic residues" evidence="2">
    <location>
        <begin position="34"/>
        <end position="50"/>
    </location>
</feature>
<dbReference type="CDD" id="cd00063">
    <property type="entry name" value="FN3"/>
    <property type="match status" value="1"/>
</dbReference>
<proteinExistence type="predicted"/>
<evidence type="ECO:0000256" key="2">
    <source>
        <dbReference type="SAM" id="MobiDB-lite"/>
    </source>
</evidence>
<dbReference type="SUPFAM" id="SSF49265">
    <property type="entry name" value="Fibronectin type III"/>
    <property type="match status" value="1"/>
</dbReference>
<dbReference type="EMBL" id="CP030032">
    <property type="protein sequence ID" value="AWV89523.1"/>
    <property type="molecule type" value="Genomic_DNA"/>
</dbReference>
<reference evidence="3 4" key="1">
    <citation type="submission" date="2018-06" db="EMBL/GenBank/DDBJ databases">
        <title>Lujinxingia sediminis gen. nov. sp. nov., a new facultative anaerobic member of the class Deltaproteobacteria, and proposal of Lujinxingaceae fam. nov.</title>
        <authorList>
            <person name="Guo L.-Y."/>
            <person name="Li C.-M."/>
            <person name="Wang S."/>
            <person name="Du Z.-J."/>
        </authorList>
    </citation>
    <scope>NUCLEOTIDE SEQUENCE [LARGE SCALE GENOMIC DNA]</scope>
    <source>
        <strain evidence="3 4">FA350</strain>
    </source>
</reference>
<dbReference type="SMART" id="SM00060">
    <property type="entry name" value="FN3"/>
    <property type="match status" value="2"/>
</dbReference>
<dbReference type="InterPro" id="IPR003961">
    <property type="entry name" value="FN3_dom"/>
</dbReference>
<keyword evidence="1" id="KW-0677">Repeat</keyword>
<dbReference type="Gene3D" id="2.120.10.30">
    <property type="entry name" value="TolB, C-terminal domain"/>
    <property type="match status" value="2"/>
</dbReference>
<organism evidence="3 4">
    <name type="scientific">Bradymonas sediminis</name>
    <dbReference type="NCBI Taxonomy" id="1548548"/>
    <lineage>
        <taxon>Bacteria</taxon>
        <taxon>Deltaproteobacteria</taxon>
        <taxon>Bradymonadales</taxon>
        <taxon>Bradymonadaceae</taxon>
        <taxon>Bradymonas</taxon>
    </lineage>
</organism>
<dbReference type="Gene3D" id="2.60.40.10">
    <property type="entry name" value="Immunoglobulins"/>
    <property type="match status" value="2"/>
</dbReference>
<dbReference type="InterPro" id="IPR050991">
    <property type="entry name" value="ECM_Regulatory_Proteins"/>
</dbReference>
<dbReference type="AlphaFoldDB" id="A0A2Z4FKN5"/>
<dbReference type="InterPro" id="IPR011042">
    <property type="entry name" value="6-blade_b-propeller_TolB-like"/>
</dbReference>
<gene>
    <name evidence="3" type="ORF">DN745_09285</name>
</gene>
<dbReference type="PANTHER" id="PTHR46708">
    <property type="entry name" value="TENASCIN"/>
    <property type="match status" value="1"/>
</dbReference>
<dbReference type="SUPFAM" id="SSF82171">
    <property type="entry name" value="DPP6 N-terminal domain-like"/>
    <property type="match status" value="1"/>
</dbReference>
<name>A0A2Z4FKN5_9DELT</name>
<keyword evidence="4" id="KW-1185">Reference proteome</keyword>
<feature type="region of interest" description="Disordered" evidence="2">
    <location>
        <begin position="1"/>
        <end position="53"/>
    </location>
</feature>
<evidence type="ECO:0000256" key="1">
    <source>
        <dbReference type="ARBA" id="ARBA00022737"/>
    </source>
</evidence>
<dbReference type="InterPro" id="IPR013783">
    <property type="entry name" value="Ig-like_fold"/>
</dbReference>
<accession>A0A2Z4FKN5</accession>
<dbReference type="Pfam" id="PF00041">
    <property type="entry name" value="fn3"/>
    <property type="match status" value="1"/>
</dbReference>
<protein>
    <submittedName>
        <fullName evidence="3">Uncharacterized protein</fullName>
    </submittedName>
</protein>
<evidence type="ECO:0000313" key="4">
    <source>
        <dbReference type="Proteomes" id="UP000249799"/>
    </source>
</evidence>
<dbReference type="InterPro" id="IPR036116">
    <property type="entry name" value="FN3_sf"/>
</dbReference>
<sequence>MSCSGTDPSGGPEDIGEDGASHDEQEDIGRENDLDVDVDSSEIEDSDVEEVSPGLQNVSVHPLEGLVLISWDLPQNDTLTHIRITGSPAELMWGEAERIIEPTATRYLFGGLVNDIRYSFEIQAFAGDMEVGDPFIFRTLPFSRPLLSLASDSSHYIFDSIRKRPALGWDSLVDYVVNAYNWSPDGTKVVVSIFDSAGKGRRCALLDRVTREEIYLEYSDEFGEFCFYGFSWSPDSHRLAFRSLSLDGRAVHTVLNVQTGEIERDWPVFAGLYTAALDWSPDGDRFALGIDSGDIPERLTILDSRTKEIESDWPDLFEHGVRSAISNMQWSPDSKRLAMHYTISEHPGMSNDYIIIDADSKTIDTGWPELIFDEITNLYWSPDGELLILLSSGSPGGGMQVINTSTKENIAGWPMDWPSTSIQDIAWSHDSQRIAIAGSTNPYLVIVDRSTMEIDEEWTLLGSRARGVEWSPQHDPPGAPTQVELHRTDSGATLSWEAPVGATILDYRITIAPADQVDGPADYLINEATVSEHLIEGLNPDVDYTVSIHAISVFGVGEPAIISSTP</sequence>
<dbReference type="PANTHER" id="PTHR46708:SF2">
    <property type="entry name" value="FIBRONECTIN TYPE-III DOMAIN-CONTAINING PROTEIN"/>
    <property type="match status" value="1"/>
</dbReference>
<dbReference type="Proteomes" id="UP000249799">
    <property type="component" value="Chromosome"/>
</dbReference>
<dbReference type="OrthoDB" id="3516511at2"/>